<evidence type="ECO:0000313" key="3">
    <source>
        <dbReference type="Proteomes" id="UP000249518"/>
    </source>
</evidence>
<evidence type="ECO:0000313" key="2">
    <source>
        <dbReference type="EMBL" id="RAR48098.1"/>
    </source>
</evidence>
<accession>A0A328WXV4</accession>
<dbReference type="EMBL" id="QLSV01000006">
    <property type="protein sequence ID" value="RAR48098.1"/>
    <property type="molecule type" value="Genomic_DNA"/>
</dbReference>
<sequence length="200" mass="23308">MKQIFITFTLIFYCQIISAQYTGIQSLDGWTNYLQGVYYKDVANVLNPFEGHYKYESNSILFEIKIQKREVFYNGYNYQDILIGSYLLIKENIVEIDVLNDINNNHNHYSNYYLYGNEIMTGKVRGCDECTENEKWVIATIIEPDTGAADKIHMRKFVVNGQPTLRIFIYPVSRSRHQNDGPTPMQKYPVGISFDLVQIP</sequence>
<organism evidence="2 3">
    <name type="scientific">Flavobacterium lacus</name>
    <dbReference type="NCBI Taxonomy" id="1353778"/>
    <lineage>
        <taxon>Bacteria</taxon>
        <taxon>Pseudomonadati</taxon>
        <taxon>Bacteroidota</taxon>
        <taxon>Flavobacteriia</taxon>
        <taxon>Flavobacteriales</taxon>
        <taxon>Flavobacteriaceae</taxon>
        <taxon>Flavobacterium</taxon>
    </lineage>
</organism>
<dbReference type="Proteomes" id="UP000249518">
    <property type="component" value="Unassembled WGS sequence"/>
</dbReference>
<dbReference type="AlphaFoldDB" id="A0A328WXV4"/>
<dbReference type="OrthoDB" id="1261237at2"/>
<reference evidence="2 3" key="1">
    <citation type="submission" date="2018-06" db="EMBL/GenBank/DDBJ databases">
        <title>Genomic Encyclopedia of Type Strains, Phase III (KMG-III): the genomes of soil and plant-associated and newly described type strains.</title>
        <authorList>
            <person name="Whitman W."/>
        </authorList>
    </citation>
    <scope>NUCLEOTIDE SEQUENCE [LARGE SCALE GENOMIC DNA]</scope>
    <source>
        <strain evidence="2 3">CGMCC 1.12504</strain>
    </source>
</reference>
<proteinExistence type="predicted"/>
<evidence type="ECO:0000259" key="1">
    <source>
        <dbReference type="Pfam" id="PF20448"/>
    </source>
</evidence>
<comment type="caution">
    <text evidence="2">The sequence shown here is derived from an EMBL/GenBank/DDBJ whole genome shotgun (WGS) entry which is preliminary data.</text>
</comment>
<protein>
    <recommendedName>
        <fullName evidence="1">DUF6705 domain-containing protein</fullName>
    </recommendedName>
</protein>
<gene>
    <name evidence="2" type="ORF">B0I10_106100</name>
</gene>
<dbReference type="Pfam" id="PF20448">
    <property type="entry name" value="DUF6705"/>
    <property type="match status" value="1"/>
</dbReference>
<feature type="domain" description="DUF6705" evidence="1">
    <location>
        <begin position="1"/>
        <end position="144"/>
    </location>
</feature>
<keyword evidence="3" id="KW-1185">Reference proteome</keyword>
<name>A0A328WXV4_9FLAO</name>
<dbReference type="RefSeq" id="WP_112085930.1">
    <property type="nucleotide sequence ID" value="NZ_QLSV01000006.1"/>
</dbReference>
<dbReference type="InterPro" id="IPR046551">
    <property type="entry name" value="DUF6705"/>
</dbReference>